<dbReference type="Proteomes" id="UP000002484">
    <property type="component" value="Chromosome"/>
</dbReference>
<dbReference type="OrthoDB" id="9796817at2"/>
<dbReference type="InterPro" id="IPR000914">
    <property type="entry name" value="SBP_5_dom"/>
</dbReference>
<evidence type="ECO:0000256" key="1">
    <source>
        <dbReference type="SAM" id="SignalP"/>
    </source>
</evidence>
<evidence type="ECO:0000313" key="3">
    <source>
        <dbReference type="EMBL" id="ADP82865.1"/>
    </source>
</evidence>
<dbReference type="eggNOG" id="COG0747">
    <property type="taxonomic scope" value="Bacteria"/>
</dbReference>
<evidence type="ECO:0000313" key="4">
    <source>
        <dbReference type="Proteomes" id="UP000002484"/>
    </source>
</evidence>
<organism evidence="3 4">
    <name type="scientific">Pseudofrankia inefficax (strain DSM 45817 / CECT 9037 / DDB 130130 / EuI1c)</name>
    <name type="common">Frankia inefficax</name>
    <dbReference type="NCBI Taxonomy" id="298654"/>
    <lineage>
        <taxon>Bacteria</taxon>
        <taxon>Bacillati</taxon>
        <taxon>Actinomycetota</taxon>
        <taxon>Actinomycetes</taxon>
        <taxon>Frankiales</taxon>
        <taxon>Frankiaceae</taxon>
        <taxon>Pseudofrankia</taxon>
    </lineage>
</organism>
<dbReference type="InParanoid" id="E3J1Q7"/>
<dbReference type="PROSITE" id="PS51257">
    <property type="entry name" value="PROKAR_LIPOPROTEIN"/>
    <property type="match status" value="1"/>
</dbReference>
<dbReference type="PANTHER" id="PTHR30290">
    <property type="entry name" value="PERIPLASMIC BINDING COMPONENT OF ABC TRANSPORTER"/>
    <property type="match status" value="1"/>
</dbReference>
<feature type="signal peptide" evidence="1">
    <location>
        <begin position="1"/>
        <end position="29"/>
    </location>
</feature>
<protein>
    <submittedName>
        <fullName evidence="3">Extracellular solute-binding protein family 5</fullName>
    </submittedName>
</protein>
<gene>
    <name evidence="3" type="ordered locus">FraEuI1c_4875</name>
</gene>
<dbReference type="GO" id="GO:0043190">
    <property type="term" value="C:ATP-binding cassette (ABC) transporter complex"/>
    <property type="evidence" value="ECO:0007669"/>
    <property type="project" value="InterPro"/>
</dbReference>
<proteinExistence type="predicted"/>
<dbReference type="HOGENOM" id="CLU_017028_9_0_11"/>
<dbReference type="KEGG" id="fri:FraEuI1c_4875"/>
<dbReference type="GO" id="GO:0042597">
    <property type="term" value="C:periplasmic space"/>
    <property type="evidence" value="ECO:0007669"/>
    <property type="project" value="UniProtKB-ARBA"/>
</dbReference>
<dbReference type="Gene3D" id="3.10.105.10">
    <property type="entry name" value="Dipeptide-binding Protein, Domain 3"/>
    <property type="match status" value="1"/>
</dbReference>
<dbReference type="RefSeq" id="WP_013425983.1">
    <property type="nucleotide sequence ID" value="NC_014666.1"/>
</dbReference>
<keyword evidence="4" id="KW-1185">Reference proteome</keyword>
<dbReference type="InterPro" id="IPR030678">
    <property type="entry name" value="Peptide/Ni-bd"/>
</dbReference>
<accession>E3J1Q7</accession>
<dbReference type="GO" id="GO:1904680">
    <property type="term" value="F:peptide transmembrane transporter activity"/>
    <property type="evidence" value="ECO:0007669"/>
    <property type="project" value="TreeGrafter"/>
</dbReference>
<dbReference type="GO" id="GO:0015833">
    <property type="term" value="P:peptide transport"/>
    <property type="evidence" value="ECO:0007669"/>
    <property type="project" value="TreeGrafter"/>
</dbReference>
<dbReference type="AlphaFoldDB" id="E3J1Q7"/>
<dbReference type="CDD" id="cd08506">
    <property type="entry name" value="PBP2_clavulanate_OppA2"/>
    <property type="match status" value="1"/>
</dbReference>
<dbReference type="InterPro" id="IPR039424">
    <property type="entry name" value="SBP_5"/>
</dbReference>
<keyword evidence="1" id="KW-0732">Signal</keyword>
<evidence type="ECO:0000259" key="2">
    <source>
        <dbReference type="Pfam" id="PF00496"/>
    </source>
</evidence>
<dbReference type="EMBL" id="CP002299">
    <property type="protein sequence ID" value="ADP82865.1"/>
    <property type="molecule type" value="Genomic_DNA"/>
</dbReference>
<sequence precursor="true">MRKRTIWIRSGVLAAAGALILAACGGSSGGGGSASNSSAAAGSLGLPTTTTQTFHTSDKKGGTLRALSGSDCDFWDPQRTYYATCWDQQRWISRQLLTYVPKANSSELTGDLATSVPKSPDGGQTWTYTLKSGIKFEDGTPITSKDIKYGIERTFATDVINGGPTYVIDELDDKANPYPGPYKDTDPNKLGLKSIETPDDSTIIFHLNKKFPDWNFIMASPTATPVPQAKDTGDKYTSHPVASGPYKIAEYTPNKSMKLVRNDQWDPSTDTVNKALPDEIDITMGLEATDIDNRILAGDADVFLDQTGVQSATQAKVHSDSSIFKTVDLSGFLRYLSITTDVKPFDNVHCRNAVAWAVNKQAQSLARGGPDAGQPATTMLPPTLQYYKSFDLFPTPNNAGDIAKAKEELKACGKPNGFSTILTSRTRPAEVAQAVALQSDLKKIGVTVTIDKFDASQYFSSVLGIPKNVQAKGYGLALTGWGADWPAPYGFFSSIVDGRKILPQGNSNYASLNSATVNGGIDKALGSDDPAVDQAAWTQVDKGVVESAAYVPLLYDKAVNIYSNKVTNVFFTPGFNMINFAALGVVR</sequence>
<dbReference type="Pfam" id="PF00496">
    <property type="entry name" value="SBP_bac_5"/>
    <property type="match status" value="1"/>
</dbReference>
<feature type="chain" id="PRO_5038891933" evidence="1">
    <location>
        <begin position="30"/>
        <end position="587"/>
    </location>
</feature>
<dbReference type="SUPFAM" id="SSF53850">
    <property type="entry name" value="Periplasmic binding protein-like II"/>
    <property type="match status" value="1"/>
</dbReference>
<reference evidence="3 4" key="1">
    <citation type="submission" date="2010-10" db="EMBL/GenBank/DDBJ databases">
        <title>Complete sequence of Frankia sp. EuI1c.</title>
        <authorList>
            <consortium name="US DOE Joint Genome Institute"/>
            <person name="Lucas S."/>
            <person name="Copeland A."/>
            <person name="Lapidus A."/>
            <person name="Cheng J.-F."/>
            <person name="Bruce D."/>
            <person name="Goodwin L."/>
            <person name="Pitluck S."/>
            <person name="Chertkov O."/>
            <person name="Detter J.C."/>
            <person name="Han C."/>
            <person name="Tapia R."/>
            <person name="Land M."/>
            <person name="Hauser L."/>
            <person name="Jeffries C."/>
            <person name="Kyrpides N."/>
            <person name="Ivanova N."/>
            <person name="Mikhailova N."/>
            <person name="Beauchemin N."/>
            <person name="Sen A."/>
            <person name="Sur S.A."/>
            <person name="Gtari M."/>
            <person name="Wall L."/>
            <person name="Tisa L."/>
            <person name="Woyke T."/>
        </authorList>
    </citation>
    <scope>NUCLEOTIDE SEQUENCE [LARGE SCALE GENOMIC DNA]</scope>
    <source>
        <strain evidence="4">DSM 45817 / CECT 9037 / EuI1c</strain>
    </source>
</reference>
<dbReference type="Gene3D" id="3.40.190.10">
    <property type="entry name" value="Periplasmic binding protein-like II"/>
    <property type="match status" value="1"/>
</dbReference>
<dbReference type="PANTHER" id="PTHR30290:SF83">
    <property type="entry name" value="ABC TRANSPORTER SUBSTRATE-BINDING PROTEIN"/>
    <property type="match status" value="1"/>
</dbReference>
<feature type="domain" description="Solute-binding protein family 5" evidence="2">
    <location>
        <begin position="107"/>
        <end position="498"/>
    </location>
</feature>
<dbReference type="PIRSF" id="PIRSF002741">
    <property type="entry name" value="MppA"/>
    <property type="match status" value="1"/>
</dbReference>
<dbReference type="STRING" id="298654.FraEuI1c_4875"/>
<name>E3J1Q7_PSEI1</name>